<reference evidence="2 3" key="1">
    <citation type="journal article" date="2019" name="Environ. Microbiol.">
        <title>Species interactions and distinct microbial communities in high Arctic permafrost affected cryosols are associated with the CH4 and CO2 gas fluxes.</title>
        <authorList>
            <person name="Altshuler I."/>
            <person name="Hamel J."/>
            <person name="Turney S."/>
            <person name="Magnuson E."/>
            <person name="Levesque R."/>
            <person name="Greer C."/>
            <person name="Whyte L.G."/>
        </authorList>
    </citation>
    <scope>NUCLEOTIDE SEQUENCE [LARGE SCALE GENOMIC DNA]</scope>
    <source>
        <strain evidence="2 3">OWC5</strain>
    </source>
</reference>
<comment type="caution">
    <text evidence="2">The sequence shown here is derived from an EMBL/GenBank/DDBJ whole genome shotgun (WGS) entry which is preliminary data.</text>
</comment>
<gene>
    <name evidence="2" type="ORF">EAH74_23165</name>
</gene>
<evidence type="ECO:0000256" key="1">
    <source>
        <dbReference type="SAM" id="MobiDB-lite"/>
    </source>
</evidence>
<proteinExistence type="predicted"/>
<feature type="region of interest" description="Disordered" evidence="1">
    <location>
        <begin position="41"/>
        <end position="61"/>
    </location>
</feature>
<dbReference type="EMBL" id="RCZA01000010">
    <property type="protein sequence ID" value="TPG80122.1"/>
    <property type="molecule type" value="Genomic_DNA"/>
</dbReference>
<evidence type="ECO:0000313" key="2">
    <source>
        <dbReference type="EMBL" id="TPG80122.1"/>
    </source>
</evidence>
<evidence type="ECO:0000313" key="3">
    <source>
        <dbReference type="Proteomes" id="UP000320914"/>
    </source>
</evidence>
<protein>
    <submittedName>
        <fullName evidence="2">Uncharacterized protein</fullName>
    </submittedName>
</protein>
<dbReference type="Proteomes" id="UP000320914">
    <property type="component" value="Unassembled WGS sequence"/>
</dbReference>
<sequence length="86" mass="9617">MRASSRASSLPQVVGVVHIMSDRHITLVGASLLAMRPERTTIIPTQNTKSRTPRFTCKTKPSISPRVALPQQPLLSRRFPWQAHSM</sequence>
<accession>A0A502I398</accession>
<dbReference type="AlphaFoldDB" id="A0A502I398"/>
<name>A0A502I398_9PSED</name>
<organism evidence="2 3">
    <name type="scientific">Pseudomonas mandelii</name>
    <dbReference type="NCBI Taxonomy" id="75612"/>
    <lineage>
        <taxon>Bacteria</taxon>
        <taxon>Pseudomonadati</taxon>
        <taxon>Pseudomonadota</taxon>
        <taxon>Gammaproteobacteria</taxon>
        <taxon>Pseudomonadales</taxon>
        <taxon>Pseudomonadaceae</taxon>
        <taxon>Pseudomonas</taxon>
    </lineage>
</organism>